<comment type="similarity">
    <text evidence="2">Belongs to the ABC transporter superfamily. ABCC family. Conjugate transporter (TC 3.A.1.208) subfamily.</text>
</comment>
<dbReference type="Proteomes" id="UP001628156">
    <property type="component" value="Unassembled WGS sequence"/>
</dbReference>
<feature type="compositionally biased region" description="Low complexity" evidence="10">
    <location>
        <begin position="1351"/>
        <end position="1361"/>
    </location>
</feature>
<keyword evidence="8 11" id="KW-1133">Transmembrane helix</keyword>
<evidence type="ECO:0000259" key="12">
    <source>
        <dbReference type="PROSITE" id="PS50893"/>
    </source>
</evidence>
<dbReference type="InterPro" id="IPR036640">
    <property type="entry name" value="ABC1_TM_sf"/>
</dbReference>
<evidence type="ECO:0000256" key="1">
    <source>
        <dbReference type="ARBA" id="ARBA00004141"/>
    </source>
</evidence>
<dbReference type="CDD" id="cd18580">
    <property type="entry name" value="ABC_6TM_ABCC_D2"/>
    <property type="match status" value="1"/>
</dbReference>
<evidence type="ECO:0000256" key="3">
    <source>
        <dbReference type="ARBA" id="ARBA00022448"/>
    </source>
</evidence>
<evidence type="ECO:0000256" key="6">
    <source>
        <dbReference type="ARBA" id="ARBA00022741"/>
    </source>
</evidence>
<feature type="transmembrane region" description="Helical" evidence="11">
    <location>
        <begin position="937"/>
        <end position="955"/>
    </location>
</feature>
<dbReference type="PROSITE" id="PS00211">
    <property type="entry name" value="ABC_TRANSPORTER_1"/>
    <property type="match status" value="2"/>
</dbReference>
<keyword evidence="9 11" id="KW-0472">Membrane</keyword>
<evidence type="ECO:0000256" key="10">
    <source>
        <dbReference type="SAM" id="MobiDB-lite"/>
    </source>
</evidence>
<dbReference type="CDD" id="cd18579">
    <property type="entry name" value="ABC_6TM_ABCC_D1"/>
    <property type="match status" value="1"/>
</dbReference>
<feature type="transmembrane region" description="Helical" evidence="11">
    <location>
        <begin position="236"/>
        <end position="257"/>
    </location>
</feature>
<feature type="transmembrane region" description="Helical" evidence="11">
    <location>
        <begin position="166"/>
        <end position="189"/>
    </location>
</feature>
<dbReference type="SUPFAM" id="SSF90123">
    <property type="entry name" value="ABC transporter transmembrane region"/>
    <property type="match status" value="2"/>
</dbReference>
<evidence type="ECO:0000256" key="11">
    <source>
        <dbReference type="SAM" id="Phobius"/>
    </source>
</evidence>
<feature type="domain" description="ABC transporter" evidence="12">
    <location>
        <begin position="436"/>
        <end position="657"/>
    </location>
</feature>
<gene>
    <name evidence="14" type="ORF">ENUP19_0012G0021</name>
</gene>
<feature type="transmembrane region" description="Helical" evidence="11">
    <location>
        <begin position="707"/>
        <end position="730"/>
    </location>
</feature>
<protein>
    <recommendedName>
        <fullName evidence="16">ATP-binding cassette protein</fullName>
    </recommendedName>
</protein>
<dbReference type="PANTHER" id="PTHR24223">
    <property type="entry name" value="ATP-BINDING CASSETTE SUB-FAMILY C"/>
    <property type="match status" value="1"/>
</dbReference>
<dbReference type="Pfam" id="PF00005">
    <property type="entry name" value="ABC_tran"/>
    <property type="match status" value="2"/>
</dbReference>
<dbReference type="InterPro" id="IPR003593">
    <property type="entry name" value="AAA+_ATPase"/>
</dbReference>
<dbReference type="PROSITE" id="PS50929">
    <property type="entry name" value="ABC_TM1F"/>
    <property type="match status" value="2"/>
</dbReference>
<evidence type="ECO:0000256" key="9">
    <source>
        <dbReference type="ARBA" id="ARBA00023136"/>
    </source>
</evidence>
<feature type="region of interest" description="Disordered" evidence="10">
    <location>
        <begin position="1"/>
        <end position="25"/>
    </location>
</feature>
<reference evidence="14 15" key="1">
    <citation type="journal article" date="2019" name="PLoS Negl. Trop. Dis.">
        <title>Whole genome sequencing of Entamoeba nuttalli reveals mammalian host-related molecular signatures and a novel octapeptide-repeat surface protein.</title>
        <authorList>
            <person name="Tanaka M."/>
            <person name="Makiuchi T."/>
            <person name="Komiyama T."/>
            <person name="Shiina T."/>
            <person name="Osaki K."/>
            <person name="Tachibana H."/>
        </authorList>
    </citation>
    <scope>NUCLEOTIDE SEQUENCE [LARGE SCALE GENOMIC DNA]</scope>
    <source>
        <strain evidence="14 15">P19-061405</strain>
    </source>
</reference>
<evidence type="ECO:0008006" key="16">
    <source>
        <dbReference type="Google" id="ProtNLM"/>
    </source>
</evidence>
<organism evidence="14 15">
    <name type="scientific">Entamoeba nuttalli</name>
    <dbReference type="NCBI Taxonomy" id="412467"/>
    <lineage>
        <taxon>Eukaryota</taxon>
        <taxon>Amoebozoa</taxon>
        <taxon>Evosea</taxon>
        <taxon>Archamoebae</taxon>
        <taxon>Mastigamoebida</taxon>
        <taxon>Entamoebidae</taxon>
        <taxon>Entamoeba</taxon>
    </lineage>
</organism>
<proteinExistence type="inferred from homology"/>
<feature type="transmembrane region" description="Helical" evidence="11">
    <location>
        <begin position="789"/>
        <end position="810"/>
    </location>
</feature>
<feature type="transmembrane region" description="Helical" evidence="11">
    <location>
        <begin position="835"/>
        <end position="863"/>
    </location>
</feature>
<feature type="domain" description="ABC transporter" evidence="12">
    <location>
        <begin position="1031"/>
        <end position="1258"/>
    </location>
</feature>
<feature type="transmembrane region" description="Helical" evidence="11">
    <location>
        <begin position="263"/>
        <end position="281"/>
    </location>
</feature>
<keyword evidence="6" id="KW-0547">Nucleotide-binding</keyword>
<dbReference type="InterPro" id="IPR044726">
    <property type="entry name" value="ABCC_6TM_D2"/>
</dbReference>
<dbReference type="CDD" id="cd03250">
    <property type="entry name" value="ABCC_MRP_domain1"/>
    <property type="match status" value="1"/>
</dbReference>
<keyword evidence="15" id="KW-1185">Reference proteome</keyword>
<feature type="region of interest" description="Disordered" evidence="10">
    <location>
        <begin position="1281"/>
        <end position="1361"/>
    </location>
</feature>
<dbReference type="InterPro" id="IPR044746">
    <property type="entry name" value="ABCC_6TM_D1"/>
</dbReference>
<sequence length="1361" mass="154195">MKTLHSSDKSQSNSEGNEIQLSSDSKEIEMTAFDVDEGYVEEEIEPLHKKHPNCCQIAFMQRAPKYIRKGRKGSLNVKEIGQLPHTLDIEMTHKKITKCWEKEIEKHPKSPSLLRTLFRMEWGHFLICFIAIMISQLSTLVIPAIIQFMVEWVAEDEPETWKGVVYLLVIAFMQILTSFCFQLSIKWIFVLSLRLRNGLISMIYEKSLKLNSASIEETGKLVNLMSNDAMLFVEQLPLVITGSCAPVLFLIVCIILLCIITYWAFIPIGVCLVFVCINMLSGKMIGFFFRKTQNATDKRLNFLGEILRSIKFIKYNAWEEPLHKRLRKLRTKELWFMGGTMSARSTLVTLMLELSPFMAFVLYLVYIQIDYHLEVGKVFTCIAYFNAIRRPFMNFGYFVSCLTTFKVAIGRLQEFFLTPELQPQDRTSAPNSEYAINMKNVNYNFPNGETAFSCDELKIKKGELVCVLGSVGSGKSSFLLSILGELEQSKGDTVISGNITYASQTPWLMNTTVRENICFLEKFNREKYNNACTCACLNRDLQILRGGDMYEVAERGANLSGGQRQRISIARALYNAKDIVIFDDPLSAVDFQVGSFIFEHAMEGLLGNKTRIIVTNQTYFIDKADRIIVIEDKKIAFNGSIEELRNSNLEASQFVKTVSAKKKDNNKKQDTETVPQDVVATDVVEEKRSVGGVAWSTYWHYFRAGGFIGLILCLMPFVVRCASRVCYNLFITFWTNKIDEEHPEGDTYYFYASSISLGVQIISTLISMIGITIYGLLCANGLHKMMIRNLFGTLLSFFDVTPLGRLLNYFSRDLRFVDFRLPQQYEQFFGQCCDIIAIFVVICTCSYYLIIVVVLVLIAFFLFHKYFVRASIEMQRLEGVTRSPIFIHFDQTLLGLATVRTYGGQETFLDAIIKKMKNNTLSYYTLQMAKSWYSQRLDWLGVGLAIITVMVIVILKVKGGIESGVAGVALMNITTLGGFITDFSQNILEVDIVMQSVERVLVLKDIPVEETKEKKRKYQEIPEDWPKEGKIELKGYQFRYREGLPLVLKGVDAVINDKEKIGIVGRTGSGKSTMMAGLFRIEEPAGGSILVDGIDTTTIPMHTLRSRMCILPQEATMFSGTIRENLDPTFQKSDEEMKHVLELVNVNKELDYVVTENGENFSLGERQMICMARALLKGAKILIMDEATASIDIQTDIMIQEMVRKNFKECTTLTIAHRLHSIMDSNRVMVFDDGHLMEMDTPIHLIEQETTIFNNLVQQSGCAEELKRLAKGEASIAETLKAEDEKKKKQENESSDSTEKPTELIDLNTPSASPMPLDGTVTNKDKSPLLNLNTPTVSPLPQHVNDKSESVSEGSDSSLSK</sequence>
<accession>A0ABQ0D895</accession>
<evidence type="ECO:0000256" key="8">
    <source>
        <dbReference type="ARBA" id="ARBA00022989"/>
    </source>
</evidence>
<keyword evidence="3" id="KW-0813">Transport</keyword>
<feature type="domain" description="ABC transmembrane type-1" evidence="13">
    <location>
        <begin position="718"/>
        <end position="987"/>
    </location>
</feature>
<dbReference type="PROSITE" id="PS50893">
    <property type="entry name" value="ABC_TRANSPORTER_2"/>
    <property type="match status" value="2"/>
</dbReference>
<dbReference type="EMBL" id="BAAFRS010000012">
    <property type="protein sequence ID" value="GAB1219069.1"/>
    <property type="molecule type" value="Genomic_DNA"/>
</dbReference>
<evidence type="ECO:0000256" key="7">
    <source>
        <dbReference type="ARBA" id="ARBA00022840"/>
    </source>
</evidence>
<feature type="compositionally biased region" description="Polar residues" evidence="10">
    <location>
        <begin position="1330"/>
        <end position="1339"/>
    </location>
</feature>
<feature type="transmembrane region" description="Helical" evidence="11">
    <location>
        <begin position="125"/>
        <end position="146"/>
    </location>
</feature>
<evidence type="ECO:0000313" key="15">
    <source>
        <dbReference type="Proteomes" id="UP001628156"/>
    </source>
</evidence>
<dbReference type="SUPFAM" id="SSF52540">
    <property type="entry name" value="P-loop containing nucleoside triphosphate hydrolases"/>
    <property type="match status" value="2"/>
</dbReference>
<dbReference type="InterPro" id="IPR011527">
    <property type="entry name" value="ABC1_TM_dom"/>
</dbReference>
<feature type="domain" description="ABC transmembrane type-1" evidence="13">
    <location>
        <begin position="126"/>
        <end position="400"/>
    </location>
</feature>
<evidence type="ECO:0000256" key="4">
    <source>
        <dbReference type="ARBA" id="ARBA00022692"/>
    </source>
</evidence>
<dbReference type="InterPro" id="IPR017871">
    <property type="entry name" value="ABC_transporter-like_CS"/>
</dbReference>
<feature type="transmembrane region" description="Helical" evidence="11">
    <location>
        <begin position="750"/>
        <end position="777"/>
    </location>
</feature>
<dbReference type="Gene3D" id="3.40.50.300">
    <property type="entry name" value="P-loop containing nucleotide triphosphate hydrolases"/>
    <property type="match status" value="2"/>
</dbReference>
<dbReference type="InterPro" id="IPR050173">
    <property type="entry name" value="ABC_transporter_C-like"/>
</dbReference>
<dbReference type="InterPro" id="IPR027417">
    <property type="entry name" value="P-loop_NTPase"/>
</dbReference>
<keyword evidence="5" id="KW-0677">Repeat</keyword>
<dbReference type="Gene3D" id="1.20.1560.10">
    <property type="entry name" value="ABC transporter type 1, transmembrane domain"/>
    <property type="match status" value="2"/>
</dbReference>
<keyword evidence="4 11" id="KW-0812">Transmembrane</keyword>
<keyword evidence="7" id="KW-0067">ATP-binding</keyword>
<dbReference type="InterPro" id="IPR003439">
    <property type="entry name" value="ABC_transporter-like_ATP-bd"/>
</dbReference>
<evidence type="ECO:0000256" key="5">
    <source>
        <dbReference type="ARBA" id="ARBA00022737"/>
    </source>
</evidence>
<dbReference type="SMART" id="SM00382">
    <property type="entry name" value="AAA"/>
    <property type="match status" value="2"/>
</dbReference>
<feature type="compositionally biased region" description="Basic and acidic residues" evidence="10">
    <location>
        <begin position="1281"/>
        <end position="1303"/>
    </location>
</feature>
<dbReference type="PANTHER" id="PTHR24223:SF456">
    <property type="entry name" value="MULTIDRUG RESISTANCE-ASSOCIATED PROTEIN LETHAL(2)03659"/>
    <property type="match status" value="1"/>
</dbReference>
<evidence type="ECO:0000259" key="13">
    <source>
        <dbReference type="PROSITE" id="PS50929"/>
    </source>
</evidence>
<evidence type="ECO:0000256" key="2">
    <source>
        <dbReference type="ARBA" id="ARBA00009726"/>
    </source>
</evidence>
<feature type="compositionally biased region" description="Polar residues" evidence="10">
    <location>
        <begin position="9"/>
        <end position="23"/>
    </location>
</feature>
<dbReference type="Pfam" id="PF00664">
    <property type="entry name" value="ABC_membrane"/>
    <property type="match status" value="2"/>
</dbReference>
<evidence type="ECO:0000313" key="14">
    <source>
        <dbReference type="EMBL" id="GAB1219069.1"/>
    </source>
</evidence>
<comment type="subcellular location">
    <subcellularLocation>
        <location evidence="1">Membrane</location>
        <topology evidence="1">Multi-pass membrane protein</topology>
    </subcellularLocation>
</comment>
<dbReference type="CDD" id="cd03244">
    <property type="entry name" value="ABCC_MRP_domain2"/>
    <property type="match status" value="1"/>
</dbReference>
<comment type="caution">
    <text evidence="14">The sequence shown here is derived from an EMBL/GenBank/DDBJ whole genome shotgun (WGS) entry which is preliminary data.</text>
</comment>
<name>A0ABQ0D895_9EUKA</name>